<evidence type="ECO:0000256" key="3">
    <source>
        <dbReference type="ARBA" id="ARBA00022837"/>
    </source>
</evidence>
<dbReference type="PROSITE" id="PS00678">
    <property type="entry name" value="WD_REPEATS_1"/>
    <property type="match status" value="2"/>
</dbReference>
<dbReference type="AlphaFoldDB" id="A0A1V9YXC5"/>
<evidence type="ECO:0000256" key="2">
    <source>
        <dbReference type="ARBA" id="ARBA00022737"/>
    </source>
</evidence>
<dbReference type="PANTHER" id="PTHR44324:SF4">
    <property type="entry name" value="WD40 REPEAT DOMAIN 95"/>
    <property type="match status" value="1"/>
</dbReference>
<evidence type="ECO:0000313" key="7">
    <source>
        <dbReference type="Proteomes" id="UP000243217"/>
    </source>
</evidence>
<dbReference type="SUPFAM" id="SSF50998">
    <property type="entry name" value="Quinoprotein alcohol dehydrogenase-like"/>
    <property type="match status" value="1"/>
</dbReference>
<protein>
    <recommendedName>
        <fullName evidence="5">EF-hand domain-containing protein</fullName>
    </recommendedName>
</protein>
<accession>A0A1V9YXC5</accession>
<dbReference type="InterPro" id="IPR019775">
    <property type="entry name" value="WD40_repeat_CS"/>
</dbReference>
<keyword evidence="1 4" id="KW-0853">WD repeat</keyword>
<dbReference type="Gene3D" id="1.10.238.10">
    <property type="entry name" value="EF-hand"/>
    <property type="match status" value="1"/>
</dbReference>
<dbReference type="SUPFAM" id="SSF47473">
    <property type="entry name" value="EF-hand"/>
    <property type="match status" value="1"/>
</dbReference>
<comment type="caution">
    <text evidence="6">The sequence shown here is derived from an EMBL/GenBank/DDBJ whole genome shotgun (WGS) entry which is preliminary data.</text>
</comment>
<dbReference type="PROSITE" id="PS50082">
    <property type="entry name" value="WD_REPEATS_2"/>
    <property type="match status" value="4"/>
</dbReference>
<dbReference type="STRING" id="74557.A0A1V9YXC5"/>
<evidence type="ECO:0000256" key="1">
    <source>
        <dbReference type="ARBA" id="ARBA00022574"/>
    </source>
</evidence>
<dbReference type="InterPro" id="IPR011047">
    <property type="entry name" value="Quinoprotein_ADH-like_sf"/>
</dbReference>
<feature type="repeat" description="WD" evidence="4">
    <location>
        <begin position="434"/>
        <end position="475"/>
    </location>
</feature>
<feature type="domain" description="EF-hand" evidence="5">
    <location>
        <begin position="45"/>
        <end position="80"/>
    </location>
</feature>
<feature type="repeat" description="WD" evidence="4">
    <location>
        <begin position="306"/>
        <end position="338"/>
    </location>
</feature>
<dbReference type="InterPro" id="IPR001680">
    <property type="entry name" value="WD40_rpt"/>
</dbReference>
<dbReference type="PROSITE" id="PS50222">
    <property type="entry name" value="EF_HAND_2"/>
    <property type="match status" value="1"/>
</dbReference>
<evidence type="ECO:0000259" key="5">
    <source>
        <dbReference type="PROSITE" id="PS50222"/>
    </source>
</evidence>
<evidence type="ECO:0000313" key="6">
    <source>
        <dbReference type="EMBL" id="OQR90361.1"/>
    </source>
</evidence>
<name>A0A1V9YXC5_9STRA</name>
<gene>
    <name evidence="6" type="ORF">THRCLA_09365</name>
</gene>
<sequence length="1087" mass="121746">MSTEKDSGLKLSDLVKLHQVFKKDSALSEKQFVHHFASILGGQHWTPTQISQLFMKIDANSDGTVDWDEFTNFMFLNSTTKEPITTTFVPRSNYAQDQAARCIHRTKDVCVGLVILPRNGHYLACTHGGIISTYVPTNLTAPISSFKTAIAKSKCDWVFSIAYLQQSAKVVVASLENGIGFYDHTTNEKKLVSKLALSDLKHSTPLCMSTMIDENTQKESLFIGDDVGAISQITFDDSLSWHICDGQLGCHAKPTIKLCRIQRAERHNDYISQLEYIADLNCIVSASHDGSIKVVDMTRGILKRDFREHKGAVYSFAWCKEPKLIASCGLERQILLWSPYSVRLVGQLSDNIGSIRQVLWNSPSCSLLSLGLDGIVRVWDVKNYKCTQVIDDASHEQHKVHSIAYDDRSKQLITISSTISEWPMHSLLGATETFQQHEHPICKALYNPSFQQVVSIDTNAHVVLWDLLDGSMISNFAISHTTITAAALDASGRRLITGSYAGDSIKLWNFSNGSLLMTLKKDKESDKSLEKDVRKTQRMKSNEITCVLPLTASVPYSSGRGFVQTKYVACTGWDRRVYLWNDGNNSEYLRRMPEQVDSGKFHTGDVLAFAFCPPKCIATGGVDGCVILWSFNSGDMMHKFNFNSGIEALMYPLKLGLLIGVTTNSTLVLINPRQMLVYAIVALYDNNALPSIDVRVAKCDADGELVFTGLSSGTVQIFRLGAPDRLPFEVQRLNEWSAHTAPIASLDYVEVTGILETFLLTSSSEEIPTIKLWTLGGVLVGSFGQDNWSLGSFQVSSYDSKSTHFCSLNMGPSKGVEMYKRERRGLLLSSPPLVGDVWYRKDELGVIGAVITLTSVSRNKGNVEGFDGRHELTEMELTTLFDHSWHRHEFLTFLVGRIFQEDEKSSPFKIEYATYNGSWQIVDTSGKTHPLPNEKDPDPNVFRTYKSIALYKMYPLKARPVFYTTTPPELVKEPTVILQVPLPPKPPNPFLTSAAVQSAVGHFKRHRLAHNYISKSPTQLTMECNAVKLRLPTVQISPRLPERKHKQTEYYVRLDSRHVVALEDTSFNDLPVFGYKINEIKKVFGWL</sequence>
<dbReference type="Proteomes" id="UP000243217">
    <property type="component" value="Unassembled WGS sequence"/>
</dbReference>
<dbReference type="Gene3D" id="2.130.10.10">
    <property type="entry name" value="YVTN repeat-like/Quinoprotein amine dehydrogenase"/>
    <property type="match status" value="3"/>
</dbReference>
<dbReference type="InterPro" id="IPR011992">
    <property type="entry name" value="EF-hand-dom_pair"/>
</dbReference>
<organism evidence="6 7">
    <name type="scientific">Thraustotheca clavata</name>
    <dbReference type="NCBI Taxonomy" id="74557"/>
    <lineage>
        <taxon>Eukaryota</taxon>
        <taxon>Sar</taxon>
        <taxon>Stramenopiles</taxon>
        <taxon>Oomycota</taxon>
        <taxon>Saprolegniomycetes</taxon>
        <taxon>Saprolegniales</taxon>
        <taxon>Achlyaceae</taxon>
        <taxon>Thraustotheca</taxon>
    </lineage>
</organism>
<dbReference type="InterPro" id="IPR002048">
    <property type="entry name" value="EF_hand_dom"/>
</dbReference>
<keyword evidence="3" id="KW-0106">Calcium</keyword>
<dbReference type="InterPro" id="IPR018247">
    <property type="entry name" value="EF_Hand_1_Ca_BS"/>
</dbReference>
<proteinExistence type="predicted"/>
<dbReference type="OrthoDB" id="10251381at2759"/>
<feature type="repeat" description="WD" evidence="4">
    <location>
        <begin position="348"/>
        <end position="389"/>
    </location>
</feature>
<dbReference type="PANTHER" id="PTHR44324">
    <property type="entry name" value="WD40 REPEAT DOMAIN 95"/>
    <property type="match status" value="1"/>
</dbReference>
<keyword evidence="2" id="KW-0677">Repeat</keyword>
<dbReference type="SUPFAM" id="SSF50978">
    <property type="entry name" value="WD40 repeat-like"/>
    <property type="match status" value="2"/>
</dbReference>
<keyword evidence="7" id="KW-1185">Reference proteome</keyword>
<feature type="repeat" description="WD" evidence="4">
    <location>
        <begin position="599"/>
        <end position="639"/>
    </location>
</feature>
<dbReference type="InterPro" id="IPR015943">
    <property type="entry name" value="WD40/YVTN_repeat-like_dom_sf"/>
</dbReference>
<dbReference type="SMART" id="SM00320">
    <property type="entry name" value="WD40"/>
    <property type="match status" value="11"/>
</dbReference>
<dbReference type="PROSITE" id="PS00018">
    <property type="entry name" value="EF_HAND_1"/>
    <property type="match status" value="1"/>
</dbReference>
<evidence type="ECO:0000256" key="4">
    <source>
        <dbReference type="PROSITE-ProRule" id="PRU00221"/>
    </source>
</evidence>
<dbReference type="Pfam" id="PF00400">
    <property type="entry name" value="WD40"/>
    <property type="match status" value="3"/>
</dbReference>
<dbReference type="GO" id="GO:0005509">
    <property type="term" value="F:calcium ion binding"/>
    <property type="evidence" value="ECO:0007669"/>
    <property type="project" value="InterPro"/>
</dbReference>
<dbReference type="InterPro" id="IPR051242">
    <property type="entry name" value="WD-EF-hand_domain"/>
</dbReference>
<dbReference type="InterPro" id="IPR036322">
    <property type="entry name" value="WD40_repeat_dom_sf"/>
</dbReference>
<reference evidence="6 7" key="1">
    <citation type="journal article" date="2014" name="Genome Biol. Evol.">
        <title>The secreted proteins of Achlya hypogyna and Thraustotheca clavata identify the ancestral oomycete secretome and reveal gene acquisitions by horizontal gene transfer.</title>
        <authorList>
            <person name="Misner I."/>
            <person name="Blouin N."/>
            <person name="Leonard G."/>
            <person name="Richards T.A."/>
            <person name="Lane C.E."/>
        </authorList>
    </citation>
    <scope>NUCLEOTIDE SEQUENCE [LARGE SCALE GENOMIC DNA]</scope>
    <source>
        <strain evidence="6 7">ATCC 34112</strain>
    </source>
</reference>
<dbReference type="EMBL" id="JNBS01002552">
    <property type="protein sequence ID" value="OQR90361.1"/>
    <property type="molecule type" value="Genomic_DNA"/>
</dbReference>